<organism evidence="17 18">
    <name type="scientific">Duganella phyllosphaerae</name>
    <dbReference type="NCBI Taxonomy" id="762836"/>
    <lineage>
        <taxon>Bacteria</taxon>
        <taxon>Pseudomonadati</taxon>
        <taxon>Pseudomonadota</taxon>
        <taxon>Betaproteobacteria</taxon>
        <taxon>Burkholderiales</taxon>
        <taxon>Oxalobacteraceae</taxon>
        <taxon>Telluria group</taxon>
        <taxon>Duganella</taxon>
    </lineage>
</organism>
<dbReference type="SUPFAM" id="SSF55486">
    <property type="entry name" value="Metalloproteases ('zincins'), catalytic domain"/>
    <property type="match status" value="1"/>
</dbReference>
<comment type="caution">
    <text evidence="17">The sequence shown here is derived from an EMBL/GenBank/DDBJ whole genome shotgun (WGS) entry which is preliminary data.</text>
</comment>
<dbReference type="GO" id="GO:0008237">
    <property type="term" value="F:metallopeptidase activity"/>
    <property type="evidence" value="ECO:0007669"/>
    <property type="project" value="UniProtKB-KW"/>
</dbReference>
<sequence>MTRLPLLFAASAVLAGCATAPPPMTDFTANSGSPRAPEQLAVTFDHADVSLRVDPATQSISGDTALTFTATAPLARIAVELDRNLPIDGASVDGVALPAAAISNPEGRLYLALPKPLLAGERTTVRIRYHGVPHVAKRAPWDGAFVWANTADGQPWIATTVEGEGCDLFWPCIDHPMGKPKLIDLHITVPAPLVVAGNGVATGMTEKDGWRTYDWRAKNPSTYGVSLNIGPYEVLAGDYVSRYGNTIPLRYWYLKGDAESGKKAQGLFDEFTPMLDFFEARIGPYPFGDEKMGVVETPHLGMEHQTINAYGNKYLKSPYGYDWLLHHELSHEWFGNQMTNADWDDMWLHEGFGSYMQPLYLQSLRGEMAFQAELFKQRQAIKNQAPIVSGKTQRIQDVYESERGGPGNDIYVKGSLILHTLRNLVGDDAFFRATRRMVYGTETPVPGQFQPRWSSTKEFIGIANEAAGRDLAWFFDAYLYHAALPELVETRNGDQLTVTWKLKDGGPFPMPLEVRVNDRIEKLPMTDGHGVLTLPPRALVTIDPYSRVLRRAAHIEAWQADEAARKKTKAAK</sequence>
<dbReference type="GO" id="GO:0006508">
    <property type="term" value="P:proteolysis"/>
    <property type="evidence" value="ECO:0007669"/>
    <property type="project" value="UniProtKB-KW"/>
</dbReference>
<dbReference type="EMBL" id="LROM01000124">
    <property type="protein sequence ID" value="OEZ95417.1"/>
    <property type="molecule type" value="Genomic_DNA"/>
</dbReference>
<dbReference type="GO" id="GO:0016285">
    <property type="term" value="F:alanyl aminopeptidase activity"/>
    <property type="evidence" value="ECO:0007669"/>
    <property type="project" value="UniProtKB-EC"/>
</dbReference>
<evidence type="ECO:0000256" key="9">
    <source>
        <dbReference type="ARBA" id="ARBA00022801"/>
    </source>
</evidence>
<keyword evidence="18" id="KW-1185">Reference proteome</keyword>
<evidence type="ECO:0000256" key="3">
    <source>
        <dbReference type="ARBA" id="ARBA00010136"/>
    </source>
</evidence>
<evidence type="ECO:0000256" key="6">
    <source>
        <dbReference type="ARBA" id="ARBA00022490"/>
    </source>
</evidence>
<evidence type="ECO:0000313" key="18">
    <source>
        <dbReference type="Proteomes" id="UP000175989"/>
    </source>
</evidence>
<accession>A0A1E7WCY9</accession>
<dbReference type="InterPro" id="IPR027268">
    <property type="entry name" value="Peptidase_M4/M1_CTD_sf"/>
</dbReference>
<evidence type="ECO:0000256" key="2">
    <source>
        <dbReference type="ARBA" id="ARBA00004496"/>
    </source>
</evidence>
<dbReference type="Pfam" id="PF17900">
    <property type="entry name" value="Peptidase_M1_N"/>
    <property type="match status" value="1"/>
</dbReference>
<keyword evidence="7" id="KW-0645">Protease</keyword>
<gene>
    <name evidence="17" type="primary">pepN_6</name>
    <name evidence="17" type="ORF">DUPY_42880</name>
</gene>
<comment type="cofactor">
    <cofactor evidence="13">
        <name>Zn(2+)</name>
        <dbReference type="ChEBI" id="CHEBI:29105"/>
    </cofactor>
    <text evidence="13">Binds 1 zinc ion per subunit.</text>
</comment>
<dbReference type="GO" id="GO:0008270">
    <property type="term" value="F:zinc ion binding"/>
    <property type="evidence" value="ECO:0007669"/>
    <property type="project" value="InterPro"/>
</dbReference>
<feature type="domain" description="Aminopeptidase N-like N-terminal" evidence="16">
    <location>
        <begin position="46"/>
        <end position="222"/>
    </location>
</feature>
<reference evidence="18" key="1">
    <citation type="journal article" date="2016" name="Front. Microbiol.">
        <title>Molecular Keys to the Janthinobacterium and Duganella spp. Interaction with the Plant Pathogen Fusarium graminearum.</title>
        <authorList>
            <person name="Haack F.S."/>
            <person name="Poehlein A."/>
            <person name="Kroger C."/>
            <person name="Voigt C.A."/>
            <person name="Piepenbring M."/>
            <person name="Bode H.B."/>
            <person name="Daniel R."/>
            <person name="Schafer W."/>
            <person name="Streit W.R."/>
        </authorList>
    </citation>
    <scope>NUCLEOTIDE SEQUENCE [LARGE SCALE GENOMIC DNA]</scope>
    <source>
        <strain evidence="18">T54</strain>
    </source>
</reference>
<evidence type="ECO:0000256" key="7">
    <source>
        <dbReference type="ARBA" id="ARBA00022670"/>
    </source>
</evidence>
<proteinExistence type="inferred from homology"/>
<dbReference type="Gene3D" id="1.10.390.10">
    <property type="entry name" value="Neutral Protease Domain 2"/>
    <property type="match status" value="1"/>
</dbReference>
<keyword evidence="6" id="KW-0963">Cytoplasm</keyword>
<dbReference type="EC" id="3.4.11.2" evidence="4"/>
<comment type="subcellular location">
    <subcellularLocation>
        <location evidence="2">Cytoplasm</location>
    </subcellularLocation>
</comment>
<evidence type="ECO:0000256" key="13">
    <source>
        <dbReference type="PIRSR" id="PIRSR634015-3"/>
    </source>
</evidence>
<evidence type="ECO:0000256" key="11">
    <source>
        <dbReference type="ARBA" id="ARBA00023049"/>
    </source>
</evidence>
<evidence type="ECO:0000259" key="16">
    <source>
        <dbReference type="Pfam" id="PF17900"/>
    </source>
</evidence>
<feature type="active site" description="Proton donor" evidence="12">
    <location>
        <position position="411"/>
    </location>
</feature>
<feature type="binding site" evidence="13">
    <location>
        <position position="331"/>
    </location>
    <ligand>
        <name>Zn(2+)</name>
        <dbReference type="ChEBI" id="CHEBI:29105"/>
        <note>catalytic</note>
    </ligand>
</feature>
<dbReference type="InterPro" id="IPR042097">
    <property type="entry name" value="Aminopeptidase_N-like_N_sf"/>
</dbReference>
<feature type="domain" description="Peptidase M1 membrane alanine aminopeptidase" evidence="15">
    <location>
        <begin position="324"/>
        <end position="477"/>
    </location>
</feature>
<evidence type="ECO:0000259" key="15">
    <source>
        <dbReference type="Pfam" id="PF01433"/>
    </source>
</evidence>
<keyword evidence="9 17" id="KW-0378">Hydrolase</keyword>
<dbReference type="PANTHER" id="PTHR45726:SF3">
    <property type="entry name" value="LEUKOTRIENE A-4 HYDROLASE"/>
    <property type="match status" value="1"/>
</dbReference>
<dbReference type="AlphaFoldDB" id="A0A1E7WCY9"/>
<keyword evidence="17" id="KW-0031">Aminopeptidase</keyword>
<dbReference type="PANTHER" id="PTHR45726">
    <property type="entry name" value="LEUKOTRIENE A-4 HYDROLASE"/>
    <property type="match status" value="1"/>
</dbReference>
<evidence type="ECO:0000313" key="17">
    <source>
        <dbReference type="EMBL" id="OEZ95417.1"/>
    </source>
</evidence>
<comment type="catalytic activity">
    <reaction evidence="1">
        <text>Release of an N-terminal amino acid, Xaa-|-Yaa- from a peptide, amide or arylamide. Xaa is preferably Ala, but may be most amino acids including Pro (slow action). When a terminal hydrophobic residue is followed by a prolyl residue, the two may be released as an intact Xaa-Pro dipeptide.</text>
        <dbReference type="EC" id="3.4.11.2"/>
    </reaction>
</comment>
<dbReference type="Gene3D" id="2.60.40.1730">
    <property type="entry name" value="tricorn interacting facor f3 domain"/>
    <property type="match status" value="1"/>
</dbReference>
<dbReference type="RefSeq" id="WP_070250903.1">
    <property type="nucleotide sequence ID" value="NZ_LROM01000124.1"/>
</dbReference>
<dbReference type="InterPro" id="IPR045357">
    <property type="entry name" value="Aminopeptidase_N-like_N"/>
</dbReference>
<dbReference type="GO" id="GO:0005737">
    <property type="term" value="C:cytoplasm"/>
    <property type="evidence" value="ECO:0007669"/>
    <property type="project" value="UniProtKB-SubCell"/>
</dbReference>
<dbReference type="Pfam" id="PF01433">
    <property type="entry name" value="Peptidase_M1"/>
    <property type="match status" value="1"/>
</dbReference>
<keyword evidence="8 13" id="KW-0479">Metal-binding</keyword>
<dbReference type="InterPro" id="IPR034015">
    <property type="entry name" value="M1_LTA4H"/>
</dbReference>
<feature type="signal peptide" evidence="14">
    <location>
        <begin position="1"/>
        <end position="20"/>
    </location>
</feature>
<evidence type="ECO:0000256" key="5">
    <source>
        <dbReference type="ARBA" id="ARBA00015611"/>
    </source>
</evidence>
<evidence type="ECO:0000256" key="14">
    <source>
        <dbReference type="SAM" id="SignalP"/>
    </source>
</evidence>
<dbReference type="OrthoDB" id="100605at2"/>
<dbReference type="InterPro" id="IPR014782">
    <property type="entry name" value="Peptidase_M1_dom"/>
</dbReference>
<evidence type="ECO:0000256" key="4">
    <source>
        <dbReference type="ARBA" id="ARBA00012564"/>
    </source>
</evidence>
<dbReference type="InterPro" id="IPR001930">
    <property type="entry name" value="Peptidase_M1"/>
</dbReference>
<dbReference type="PRINTS" id="PR00756">
    <property type="entry name" value="ALADIPTASE"/>
</dbReference>
<dbReference type="PROSITE" id="PS51257">
    <property type="entry name" value="PROKAR_LIPOPROTEIN"/>
    <property type="match status" value="1"/>
</dbReference>
<feature type="binding site" evidence="13">
    <location>
        <position position="327"/>
    </location>
    <ligand>
        <name>Zn(2+)</name>
        <dbReference type="ChEBI" id="CHEBI:29105"/>
        <note>catalytic</note>
    </ligand>
</feature>
<evidence type="ECO:0000256" key="10">
    <source>
        <dbReference type="ARBA" id="ARBA00022833"/>
    </source>
</evidence>
<protein>
    <recommendedName>
        <fullName evidence="5">Aminopeptidase N</fullName>
        <ecNumber evidence="4">3.4.11.2</ecNumber>
    </recommendedName>
</protein>
<feature type="active site" description="Proton acceptor" evidence="12">
    <location>
        <position position="328"/>
    </location>
</feature>
<dbReference type="CDD" id="cd09603">
    <property type="entry name" value="M1_APN_like"/>
    <property type="match status" value="1"/>
</dbReference>
<feature type="chain" id="PRO_5009206811" description="Aminopeptidase N" evidence="14">
    <location>
        <begin position="21"/>
        <end position="572"/>
    </location>
</feature>
<dbReference type="SUPFAM" id="SSF63737">
    <property type="entry name" value="Leukotriene A4 hydrolase N-terminal domain"/>
    <property type="match status" value="1"/>
</dbReference>
<dbReference type="PATRIC" id="fig|762836.4.peg.4413"/>
<keyword evidence="11" id="KW-0482">Metalloprotease</keyword>
<evidence type="ECO:0000256" key="1">
    <source>
        <dbReference type="ARBA" id="ARBA00000098"/>
    </source>
</evidence>
<keyword evidence="14" id="KW-0732">Signal</keyword>
<evidence type="ECO:0000256" key="12">
    <source>
        <dbReference type="PIRSR" id="PIRSR634015-1"/>
    </source>
</evidence>
<keyword evidence="10 13" id="KW-0862">Zinc</keyword>
<name>A0A1E7WCY9_9BURK</name>
<feature type="binding site" evidence="13">
    <location>
        <position position="350"/>
    </location>
    <ligand>
        <name>Zn(2+)</name>
        <dbReference type="ChEBI" id="CHEBI:29105"/>
        <note>catalytic</note>
    </ligand>
</feature>
<evidence type="ECO:0000256" key="8">
    <source>
        <dbReference type="ARBA" id="ARBA00022723"/>
    </source>
</evidence>
<comment type="similarity">
    <text evidence="3">Belongs to the peptidase M1 family.</text>
</comment>
<dbReference type="Proteomes" id="UP000175989">
    <property type="component" value="Unassembled WGS sequence"/>
</dbReference>